<proteinExistence type="predicted"/>
<organism evidence="16 17">
    <name type="scientific">Paenibacillus campinasensis</name>
    <dbReference type="NCBI Taxonomy" id="66347"/>
    <lineage>
        <taxon>Bacteria</taxon>
        <taxon>Bacillati</taxon>
        <taxon>Bacillota</taxon>
        <taxon>Bacilli</taxon>
        <taxon>Bacillales</taxon>
        <taxon>Paenibacillaceae</taxon>
        <taxon>Paenibacillus</taxon>
    </lineage>
</organism>
<evidence type="ECO:0000313" key="18">
    <source>
        <dbReference type="Proteomes" id="UP000435177"/>
    </source>
</evidence>
<keyword evidence="5" id="KW-0597">Phosphoprotein</keyword>
<evidence type="ECO:0000256" key="5">
    <source>
        <dbReference type="ARBA" id="ARBA00022553"/>
    </source>
</evidence>
<dbReference type="AlphaFoldDB" id="A0A268F2G1"/>
<evidence type="ECO:0000259" key="14">
    <source>
        <dbReference type="PROSITE" id="PS50885"/>
    </source>
</evidence>
<dbReference type="InterPro" id="IPR005467">
    <property type="entry name" value="His_kinase_dom"/>
</dbReference>
<evidence type="ECO:0000256" key="9">
    <source>
        <dbReference type="ARBA" id="ARBA00022840"/>
    </source>
</evidence>
<dbReference type="InterPro" id="IPR050640">
    <property type="entry name" value="Bact_2-comp_sensor_kinase"/>
</dbReference>
<protein>
    <recommendedName>
        <fullName evidence="3">histidine kinase</fullName>
        <ecNumber evidence="3">2.7.13.3</ecNumber>
    </recommendedName>
</protein>
<comment type="catalytic activity">
    <reaction evidence="1">
        <text>ATP + protein L-histidine = ADP + protein N-phospho-L-histidine.</text>
        <dbReference type="EC" id="2.7.13.3"/>
    </reaction>
</comment>
<keyword evidence="9" id="KW-0067">ATP-binding</keyword>
<dbReference type="PANTHER" id="PTHR34220">
    <property type="entry name" value="SENSOR HISTIDINE KINASE YPDA"/>
    <property type="match status" value="1"/>
</dbReference>
<gene>
    <name evidence="16" type="ORF">CHH67_03610</name>
    <name evidence="15" type="ORF">GNP94_08045</name>
</gene>
<dbReference type="Pfam" id="PF02518">
    <property type="entry name" value="HATPase_c"/>
    <property type="match status" value="1"/>
</dbReference>
<evidence type="ECO:0000256" key="8">
    <source>
        <dbReference type="ARBA" id="ARBA00022777"/>
    </source>
</evidence>
<reference evidence="16 17" key="1">
    <citation type="submission" date="2017-07" db="EMBL/GenBank/DDBJ databases">
        <title>Isolation and whole genome analysis of endospore-forming bacteria from heroin.</title>
        <authorList>
            <person name="Kalinowski J."/>
            <person name="Ahrens B."/>
            <person name="Al-Dilaimi A."/>
            <person name="Winkler A."/>
            <person name="Wibberg D."/>
            <person name="Schleenbecker U."/>
            <person name="Ruckert C."/>
            <person name="Wolfel R."/>
            <person name="Grass G."/>
        </authorList>
    </citation>
    <scope>NUCLEOTIDE SEQUENCE [LARGE SCALE GENOMIC DNA]</scope>
    <source>
        <strain evidence="16 17">7537-G1</strain>
    </source>
</reference>
<keyword evidence="11 12" id="KW-0472">Membrane</keyword>
<dbReference type="SMART" id="SM00387">
    <property type="entry name" value="HATPase_c"/>
    <property type="match status" value="1"/>
</dbReference>
<comment type="caution">
    <text evidence="16">The sequence shown here is derived from an EMBL/GenBank/DDBJ whole genome shotgun (WGS) entry which is preliminary data.</text>
</comment>
<dbReference type="EMBL" id="WOAA01000004">
    <property type="protein sequence ID" value="MUG65961.1"/>
    <property type="molecule type" value="Genomic_DNA"/>
</dbReference>
<dbReference type="PANTHER" id="PTHR34220:SF7">
    <property type="entry name" value="SENSOR HISTIDINE KINASE YPDA"/>
    <property type="match status" value="1"/>
</dbReference>
<dbReference type="RefSeq" id="WP_095263621.1">
    <property type="nucleotide sequence ID" value="NZ_NPBY01000011.1"/>
</dbReference>
<evidence type="ECO:0000256" key="3">
    <source>
        <dbReference type="ARBA" id="ARBA00012438"/>
    </source>
</evidence>
<dbReference type="Pfam" id="PF06580">
    <property type="entry name" value="His_kinase"/>
    <property type="match status" value="1"/>
</dbReference>
<evidence type="ECO:0000313" key="15">
    <source>
        <dbReference type="EMBL" id="MUG65961.1"/>
    </source>
</evidence>
<evidence type="ECO:0000259" key="13">
    <source>
        <dbReference type="PROSITE" id="PS50109"/>
    </source>
</evidence>
<dbReference type="InterPro" id="IPR036890">
    <property type="entry name" value="HATPase_C_sf"/>
</dbReference>
<keyword evidence="18" id="KW-1185">Reference proteome</keyword>
<sequence length="592" mass="67134">MRRWLRSSLRRKLSLLVAGSVVIPLVALGLFAFVTSSRITEEKATLSGIDMLKQLDANLRFMLVDIENISIYLIGERDIQSYLLRHEDREDERTEIVGRMTNLATSKPYIANISIYPERFDAQLSTGNWYESDLPNPGLAKERKPGKFWSDVYRIVNYSGEQHVITLMRPIRSIHDYAHLGWMSISLSERVLSRSLIRPDFGRGEGRIELVNADGIILSSADKSRLGKRLDEYDPGLFSIVSQAESGSAVYGEDEGKRTVLYYREGLTDWILIGTIPYDQYRAENGYILGLTGIAVGISAAVSVLLVWFTVRRTTRPLQLLARHLTRINPHRPLPHFAVTTDDEIGKLGESYNLLGAHIEELKQDVIRGEARKKEADMRALQAQINPHFLYNTLSSIHWIALMAKEARIADMVEGLSQFLRLSLNQGKEYCPVEQEVDHIRQYARVQNIRYSGKFRVDYMVDASLKDQMMLKLLLQPLVENAMIHGLQKKDGPGTILIMIRPEGRMMSFLILDDGVGMSRERLEEVRRSLHEPLDHNDLDQEGAAEEGGYGLRNVNERLMLHYGPDAQLEVDSREGGGTRIAFTIPMLEGAP</sequence>
<keyword evidence="7" id="KW-0547">Nucleotide-binding</keyword>
<feature type="domain" description="Histidine kinase" evidence="13">
    <location>
        <begin position="467"/>
        <end position="589"/>
    </location>
</feature>
<evidence type="ECO:0000313" key="17">
    <source>
        <dbReference type="Proteomes" id="UP000215596"/>
    </source>
</evidence>
<keyword evidence="10" id="KW-0902">Two-component regulatory system</keyword>
<keyword evidence="8 16" id="KW-0418">Kinase</keyword>
<dbReference type="InterPro" id="IPR003660">
    <property type="entry name" value="HAMP_dom"/>
</dbReference>
<accession>A0A268F2G1</accession>
<evidence type="ECO:0000256" key="12">
    <source>
        <dbReference type="SAM" id="Phobius"/>
    </source>
</evidence>
<evidence type="ECO:0000256" key="7">
    <source>
        <dbReference type="ARBA" id="ARBA00022741"/>
    </source>
</evidence>
<evidence type="ECO:0000313" key="16">
    <source>
        <dbReference type="EMBL" id="PAD79575.1"/>
    </source>
</evidence>
<dbReference type="PROSITE" id="PS50109">
    <property type="entry name" value="HIS_KIN"/>
    <property type="match status" value="1"/>
</dbReference>
<dbReference type="CDD" id="cd06225">
    <property type="entry name" value="HAMP"/>
    <property type="match status" value="1"/>
</dbReference>
<evidence type="ECO:0000256" key="10">
    <source>
        <dbReference type="ARBA" id="ARBA00023012"/>
    </source>
</evidence>
<reference evidence="15 18" key="2">
    <citation type="submission" date="2019-11" db="EMBL/GenBank/DDBJ databases">
        <title>Draft genome sequences of five Paenibacillus species of dairy origin.</title>
        <authorList>
            <person name="Olajide A.M."/>
            <person name="Chen S."/>
            <person name="Lapointe G."/>
        </authorList>
    </citation>
    <scope>NUCLEOTIDE SEQUENCE [LARGE SCALE GENOMIC DNA]</scope>
    <source>
        <strain evidence="15 18">3CS1</strain>
    </source>
</reference>
<name>A0A268F2G1_9BACL</name>
<evidence type="ECO:0000256" key="6">
    <source>
        <dbReference type="ARBA" id="ARBA00022679"/>
    </source>
</evidence>
<dbReference type="GO" id="GO:0000155">
    <property type="term" value="F:phosphorelay sensor kinase activity"/>
    <property type="evidence" value="ECO:0007669"/>
    <property type="project" value="InterPro"/>
</dbReference>
<evidence type="ECO:0000256" key="4">
    <source>
        <dbReference type="ARBA" id="ARBA00022475"/>
    </source>
</evidence>
<dbReference type="Gene3D" id="6.10.340.10">
    <property type="match status" value="1"/>
</dbReference>
<dbReference type="Gene3D" id="3.30.565.10">
    <property type="entry name" value="Histidine kinase-like ATPase, C-terminal domain"/>
    <property type="match status" value="1"/>
</dbReference>
<dbReference type="InterPro" id="IPR010559">
    <property type="entry name" value="Sig_transdc_His_kin_internal"/>
</dbReference>
<dbReference type="EMBL" id="NPBY01000011">
    <property type="protein sequence ID" value="PAD79575.1"/>
    <property type="molecule type" value="Genomic_DNA"/>
</dbReference>
<dbReference type="OrthoDB" id="9776552at2"/>
<feature type="domain" description="HAMP" evidence="14">
    <location>
        <begin position="312"/>
        <end position="364"/>
    </location>
</feature>
<dbReference type="SUPFAM" id="SSF55874">
    <property type="entry name" value="ATPase domain of HSP90 chaperone/DNA topoisomerase II/histidine kinase"/>
    <property type="match status" value="1"/>
</dbReference>
<dbReference type="Proteomes" id="UP000215596">
    <property type="component" value="Unassembled WGS sequence"/>
</dbReference>
<keyword evidence="12" id="KW-1133">Transmembrane helix</keyword>
<evidence type="ECO:0000256" key="11">
    <source>
        <dbReference type="ARBA" id="ARBA00023136"/>
    </source>
</evidence>
<dbReference type="CDD" id="cd12912">
    <property type="entry name" value="PDC2_MCP_like"/>
    <property type="match status" value="1"/>
</dbReference>
<comment type="subcellular location">
    <subcellularLocation>
        <location evidence="2">Cell membrane</location>
        <topology evidence="2">Multi-pass membrane protein</topology>
    </subcellularLocation>
</comment>
<dbReference type="Proteomes" id="UP000435177">
    <property type="component" value="Unassembled WGS sequence"/>
</dbReference>
<dbReference type="GO" id="GO:0005886">
    <property type="term" value="C:plasma membrane"/>
    <property type="evidence" value="ECO:0007669"/>
    <property type="project" value="UniProtKB-SubCell"/>
</dbReference>
<dbReference type="PROSITE" id="PS50885">
    <property type="entry name" value="HAMP"/>
    <property type="match status" value="1"/>
</dbReference>
<evidence type="ECO:0000256" key="1">
    <source>
        <dbReference type="ARBA" id="ARBA00000085"/>
    </source>
</evidence>
<dbReference type="EC" id="2.7.13.3" evidence="3"/>
<keyword evidence="4" id="KW-1003">Cell membrane</keyword>
<keyword evidence="12" id="KW-0812">Transmembrane</keyword>
<evidence type="ECO:0000256" key="2">
    <source>
        <dbReference type="ARBA" id="ARBA00004651"/>
    </source>
</evidence>
<dbReference type="GO" id="GO:0005524">
    <property type="term" value="F:ATP binding"/>
    <property type="evidence" value="ECO:0007669"/>
    <property type="project" value="UniProtKB-KW"/>
</dbReference>
<feature type="transmembrane region" description="Helical" evidence="12">
    <location>
        <begin position="287"/>
        <end position="311"/>
    </location>
</feature>
<keyword evidence="6" id="KW-0808">Transferase</keyword>
<dbReference type="InterPro" id="IPR003594">
    <property type="entry name" value="HATPase_dom"/>
</dbReference>
<dbReference type="SMART" id="SM00304">
    <property type="entry name" value="HAMP"/>
    <property type="match status" value="1"/>
</dbReference>